<proteinExistence type="predicted"/>
<feature type="transmembrane region" description="Helical" evidence="1">
    <location>
        <begin position="61"/>
        <end position="86"/>
    </location>
</feature>
<keyword evidence="1" id="KW-0472">Membrane</keyword>
<evidence type="ECO:0000313" key="3">
    <source>
        <dbReference type="Proteomes" id="UP001432202"/>
    </source>
</evidence>
<dbReference type="InterPro" id="IPR002849">
    <property type="entry name" value="DUF131"/>
</dbReference>
<evidence type="ECO:0000256" key="1">
    <source>
        <dbReference type="SAM" id="Phobius"/>
    </source>
</evidence>
<sequence length="95" mass="10225">MKLIVAGFVLVFLGFMLLFLGSILQAVQVSQNATTTSSPQFAGLVLIGPIPIAFGNVPPSILSNLIIVGVIFTIIFLIIYLIMFIIGRRATKSPF</sequence>
<dbReference type="EMBL" id="CP146016">
    <property type="protein sequence ID" value="WWQ60273.1"/>
    <property type="molecule type" value="Genomic_DNA"/>
</dbReference>
<keyword evidence="3" id="KW-1185">Reference proteome</keyword>
<dbReference type="Pfam" id="PF01998">
    <property type="entry name" value="DUF131"/>
    <property type="match status" value="1"/>
</dbReference>
<gene>
    <name evidence="2" type="ORF">V6M85_12635</name>
</gene>
<dbReference type="NCBIfam" id="TIGR00304">
    <property type="entry name" value="TIGR00304 family membrane protein"/>
    <property type="match status" value="1"/>
</dbReference>
<name>A0AAX4L284_9CREN</name>
<dbReference type="AlphaFoldDB" id="A0AAX4L284"/>
<accession>A0AAX4L284</accession>
<keyword evidence="1" id="KW-1133">Transmembrane helix</keyword>
<dbReference type="RefSeq" id="WP_338600776.1">
    <property type="nucleotide sequence ID" value="NZ_CP146016.1"/>
</dbReference>
<evidence type="ECO:0000313" key="2">
    <source>
        <dbReference type="EMBL" id="WWQ60273.1"/>
    </source>
</evidence>
<protein>
    <submittedName>
        <fullName evidence="2">DUF131 domain-containing protein</fullName>
    </submittedName>
</protein>
<organism evidence="2 3">
    <name type="scientific">Sulfolobus tengchongensis</name>
    <dbReference type="NCBI Taxonomy" id="207809"/>
    <lineage>
        <taxon>Archaea</taxon>
        <taxon>Thermoproteota</taxon>
        <taxon>Thermoprotei</taxon>
        <taxon>Sulfolobales</taxon>
        <taxon>Sulfolobaceae</taxon>
        <taxon>Sulfolobus</taxon>
    </lineage>
</organism>
<reference evidence="2 3" key="1">
    <citation type="submission" date="2024-02" db="EMBL/GenBank/DDBJ databases">
        <title>STSV induces naive adaptation in Sulfolobus.</title>
        <authorList>
            <person name="Xiang X."/>
            <person name="Song M."/>
        </authorList>
    </citation>
    <scope>NUCLEOTIDE SEQUENCE [LARGE SCALE GENOMIC DNA]</scope>
    <source>
        <strain evidence="2 3">RT2</strain>
    </source>
</reference>
<keyword evidence="1" id="KW-0812">Transmembrane</keyword>
<dbReference type="GeneID" id="89337630"/>
<dbReference type="Proteomes" id="UP001432202">
    <property type="component" value="Chromosome"/>
</dbReference>